<evidence type="ECO:0000313" key="2">
    <source>
        <dbReference type="EMBL" id="KAK3937109.1"/>
    </source>
</evidence>
<protein>
    <submittedName>
        <fullName evidence="2">Uncharacterized protein</fullName>
    </submittedName>
</protein>
<dbReference type="Proteomes" id="UP001303473">
    <property type="component" value="Unassembled WGS sequence"/>
</dbReference>
<organism evidence="2 3">
    <name type="scientific">Diplogelasinospora grovesii</name>
    <dbReference type="NCBI Taxonomy" id="303347"/>
    <lineage>
        <taxon>Eukaryota</taxon>
        <taxon>Fungi</taxon>
        <taxon>Dikarya</taxon>
        <taxon>Ascomycota</taxon>
        <taxon>Pezizomycotina</taxon>
        <taxon>Sordariomycetes</taxon>
        <taxon>Sordariomycetidae</taxon>
        <taxon>Sordariales</taxon>
        <taxon>Diplogelasinosporaceae</taxon>
        <taxon>Diplogelasinospora</taxon>
    </lineage>
</organism>
<sequence>MGTRHLICVFWKGQWVLAQYGQWDGDAEFCGVKVYRFLSVAQNVEHLKAGLEHHVYCPTNAEIRSMWIEAEDWDEAKHKAMLIPLYVYLHPKFDGINVLYPSLSRGTSHKILSMIARAGRAGGWERSYPEGSELIQETKIPLQPELHFARYSFCEWVYVIDLDKEVLEVYGGHEWKDKIVGSHRFEDVRAGEDGSEKLLPALRGSYTFSELFLYKDNEEFLRKLAWR</sequence>
<proteinExistence type="predicted"/>
<dbReference type="AlphaFoldDB" id="A0AAN6N2D2"/>
<reference evidence="3" key="1">
    <citation type="journal article" date="2023" name="Mol. Phylogenet. Evol.">
        <title>Genome-scale phylogeny and comparative genomics of the fungal order Sordariales.</title>
        <authorList>
            <person name="Hensen N."/>
            <person name="Bonometti L."/>
            <person name="Westerberg I."/>
            <person name="Brannstrom I.O."/>
            <person name="Guillou S."/>
            <person name="Cros-Aarteil S."/>
            <person name="Calhoun S."/>
            <person name="Haridas S."/>
            <person name="Kuo A."/>
            <person name="Mondo S."/>
            <person name="Pangilinan J."/>
            <person name="Riley R."/>
            <person name="LaButti K."/>
            <person name="Andreopoulos B."/>
            <person name="Lipzen A."/>
            <person name="Chen C."/>
            <person name="Yan M."/>
            <person name="Daum C."/>
            <person name="Ng V."/>
            <person name="Clum A."/>
            <person name="Steindorff A."/>
            <person name="Ohm R.A."/>
            <person name="Martin F."/>
            <person name="Silar P."/>
            <person name="Natvig D.O."/>
            <person name="Lalanne C."/>
            <person name="Gautier V."/>
            <person name="Ament-Velasquez S.L."/>
            <person name="Kruys A."/>
            <person name="Hutchinson M.I."/>
            <person name="Powell A.J."/>
            <person name="Barry K."/>
            <person name="Miller A.N."/>
            <person name="Grigoriev I.V."/>
            <person name="Debuchy R."/>
            <person name="Gladieux P."/>
            <person name="Hiltunen Thoren M."/>
            <person name="Johannesson H."/>
        </authorList>
    </citation>
    <scope>NUCLEOTIDE SEQUENCE [LARGE SCALE GENOMIC DNA]</scope>
    <source>
        <strain evidence="3">CBS 340.73</strain>
    </source>
</reference>
<dbReference type="EMBL" id="MU853863">
    <property type="protein sequence ID" value="KAK3937109.1"/>
    <property type="molecule type" value="Genomic_DNA"/>
</dbReference>
<feature type="signal peptide" evidence="1">
    <location>
        <begin position="1"/>
        <end position="18"/>
    </location>
</feature>
<name>A0AAN6N2D2_9PEZI</name>
<comment type="caution">
    <text evidence="2">The sequence shown here is derived from an EMBL/GenBank/DDBJ whole genome shotgun (WGS) entry which is preliminary data.</text>
</comment>
<accession>A0AAN6N2D2</accession>
<keyword evidence="1" id="KW-0732">Signal</keyword>
<evidence type="ECO:0000313" key="3">
    <source>
        <dbReference type="Proteomes" id="UP001303473"/>
    </source>
</evidence>
<gene>
    <name evidence="2" type="ORF">QBC46DRAFT_268296</name>
</gene>
<evidence type="ECO:0000256" key="1">
    <source>
        <dbReference type="SAM" id="SignalP"/>
    </source>
</evidence>
<feature type="chain" id="PRO_5042923155" evidence="1">
    <location>
        <begin position="19"/>
        <end position="227"/>
    </location>
</feature>
<keyword evidence="3" id="KW-1185">Reference proteome</keyword>